<dbReference type="AlphaFoldDB" id="A0AAV5WLR1"/>
<feature type="domain" description="J" evidence="8">
    <location>
        <begin position="23"/>
        <end position="98"/>
    </location>
</feature>
<proteinExistence type="predicted"/>
<name>A0AAV5WLR1_9BILA</name>
<feature type="non-terminal residue" evidence="9">
    <location>
        <position position="1"/>
    </location>
</feature>
<reference evidence="9" key="1">
    <citation type="submission" date="2023-10" db="EMBL/GenBank/DDBJ databases">
        <title>Genome assembly of Pristionchus species.</title>
        <authorList>
            <person name="Yoshida K."/>
            <person name="Sommer R.J."/>
        </authorList>
    </citation>
    <scope>NUCLEOTIDE SEQUENCE</scope>
    <source>
        <strain evidence="9">RS5133</strain>
    </source>
</reference>
<organism evidence="9 10">
    <name type="scientific">Pristionchus fissidentatus</name>
    <dbReference type="NCBI Taxonomy" id="1538716"/>
    <lineage>
        <taxon>Eukaryota</taxon>
        <taxon>Metazoa</taxon>
        <taxon>Ecdysozoa</taxon>
        <taxon>Nematoda</taxon>
        <taxon>Chromadorea</taxon>
        <taxon>Rhabditida</taxon>
        <taxon>Rhabditina</taxon>
        <taxon>Diplogasteromorpha</taxon>
        <taxon>Diplogasteroidea</taxon>
        <taxon>Neodiplogasteridae</taxon>
        <taxon>Pristionchus</taxon>
    </lineage>
</organism>
<dbReference type="PRINTS" id="PR00625">
    <property type="entry name" value="JDOMAIN"/>
</dbReference>
<comment type="caution">
    <text evidence="9">The sequence shown here is derived from an EMBL/GenBank/DDBJ whole genome shotgun (WGS) entry which is preliminary data.</text>
</comment>
<accession>A0AAV5WLR1</accession>
<dbReference type="GO" id="GO:0051087">
    <property type="term" value="F:protein-folding chaperone binding"/>
    <property type="evidence" value="ECO:0007669"/>
    <property type="project" value="TreeGrafter"/>
</dbReference>
<keyword evidence="10" id="KW-1185">Reference proteome</keyword>
<evidence type="ECO:0000256" key="2">
    <source>
        <dbReference type="ARBA" id="ARBA00040158"/>
    </source>
</evidence>
<gene>
    <name evidence="9" type="ORF">PFISCL1PPCAC_22865</name>
</gene>
<dbReference type="Gene3D" id="1.10.287.110">
    <property type="entry name" value="DnaJ domain"/>
    <property type="match status" value="1"/>
</dbReference>
<dbReference type="Pfam" id="PF00226">
    <property type="entry name" value="DnaJ"/>
    <property type="match status" value="1"/>
</dbReference>
<dbReference type="PANTHER" id="PTHR44360">
    <property type="entry name" value="DNAJ HOMOLOG SUBFAMILY B MEMBER 9"/>
    <property type="match status" value="1"/>
</dbReference>
<keyword evidence="7" id="KW-1133">Transmembrane helix</keyword>
<keyword evidence="7" id="KW-0812">Transmembrane</keyword>
<dbReference type="GO" id="GO:0036503">
    <property type="term" value="P:ERAD pathway"/>
    <property type="evidence" value="ECO:0007669"/>
    <property type="project" value="TreeGrafter"/>
</dbReference>
<comment type="function">
    <text evidence="4">Co-chaperone for Hsp70 protein HSPA5/BiP that acts as a key repressor of the ERN1/IRE1-mediated unfolded protein response (UPR). J domain-containing co-chaperones stimulate the ATPase activity of Hsp70 proteins and are required for efficient substrate recognition by Hsp70 proteins. In the unstressed endoplasmic reticulum, interacts with the luminal region of ERN1/IRE1 and selectively recruits HSPA5/BiP: HSPA5/BiP disrupts the dimerization of the active ERN1/IRE1 luminal region, thereby inactivating ERN1/IRE1. Also involved in endoplasmic reticulum-associated degradation (ERAD) of misfolded proteins. Required for survival of B-cell progenitors and normal antibody production.</text>
</comment>
<evidence type="ECO:0000256" key="5">
    <source>
        <dbReference type="ARBA" id="ARBA00046365"/>
    </source>
</evidence>
<evidence type="ECO:0000313" key="9">
    <source>
        <dbReference type="EMBL" id="GMT31568.1"/>
    </source>
</evidence>
<keyword evidence="1" id="KW-0143">Chaperone</keyword>
<sequence length="194" mass="22745">SSHGMALRCSAVRFASYLGRRKDLYQVLEVEASASQEEIKNAFVKLTARLHPDTRGVDKEHEREKWSSRTITEQFMEVKEAYDILRKPSKRKEYDEERRLSLGQDGHLVEATGARFQQNKIIDLQRDRNEMYMGPGKRRSESASGHFRNPEEEYEKERQKNRSLYLIGALFLSVILSNIGYVRYLRSTDNRRVL</sequence>
<dbReference type="SUPFAM" id="SSF46565">
    <property type="entry name" value="Chaperone J-domain"/>
    <property type="match status" value="1"/>
</dbReference>
<feature type="transmembrane region" description="Helical" evidence="7">
    <location>
        <begin position="164"/>
        <end position="184"/>
    </location>
</feature>
<dbReference type="InterPro" id="IPR001623">
    <property type="entry name" value="DnaJ_domain"/>
</dbReference>
<dbReference type="InterPro" id="IPR051948">
    <property type="entry name" value="Hsp70_co-chaperone_J-domain"/>
</dbReference>
<protein>
    <recommendedName>
        <fullName evidence="2">DnaJ homolog subfamily B member 9</fullName>
    </recommendedName>
    <alternativeName>
        <fullName evidence="3">Endoplasmic reticulum DNA J domain-containing protein 4</fullName>
    </alternativeName>
</protein>
<dbReference type="SMART" id="SM00271">
    <property type="entry name" value="DnaJ"/>
    <property type="match status" value="1"/>
</dbReference>
<dbReference type="GO" id="GO:0005783">
    <property type="term" value="C:endoplasmic reticulum"/>
    <property type="evidence" value="ECO:0007669"/>
    <property type="project" value="TreeGrafter"/>
</dbReference>
<evidence type="ECO:0000256" key="4">
    <source>
        <dbReference type="ARBA" id="ARBA00045428"/>
    </source>
</evidence>
<comment type="subunit">
    <text evidence="5">Interacts with HSPA5/BiP; interaction is direct. Interacts with ERN1/IRE1 (via the luminal region). Interacts with DERL1.</text>
</comment>
<feature type="region of interest" description="Disordered" evidence="6">
    <location>
        <begin position="132"/>
        <end position="155"/>
    </location>
</feature>
<dbReference type="GO" id="GO:0051787">
    <property type="term" value="F:misfolded protein binding"/>
    <property type="evidence" value="ECO:0007669"/>
    <property type="project" value="TreeGrafter"/>
</dbReference>
<evidence type="ECO:0000256" key="3">
    <source>
        <dbReference type="ARBA" id="ARBA00041533"/>
    </source>
</evidence>
<evidence type="ECO:0000256" key="1">
    <source>
        <dbReference type="ARBA" id="ARBA00023186"/>
    </source>
</evidence>
<keyword evidence="7" id="KW-0472">Membrane</keyword>
<dbReference type="CDD" id="cd06257">
    <property type="entry name" value="DnaJ"/>
    <property type="match status" value="1"/>
</dbReference>
<dbReference type="InterPro" id="IPR036869">
    <property type="entry name" value="J_dom_sf"/>
</dbReference>
<dbReference type="PANTHER" id="PTHR44360:SF1">
    <property type="entry name" value="DNAJ HOMOLOG SUBFAMILY B MEMBER 9"/>
    <property type="match status" value="1"/>
</dbReference>
<dbReference type="Proteomes" id="UP001432322">
    <property type="component" value="Unassembled WGS sequence"/>
</dbReference>
<evidence type="ECO:0000313" key="10">
    <source>
        <dbReference type="Proteomes" id="UP001432322"/>
    </source>
</evidence>
<evidence type="ECO:0000259" key="8">
    <source>
        <dbReference type="PROSITE" id="PS50076"/>
    </source>
</evidence>
<evidence type="ECO:0000256" key="7">
    <source>
        <dbReference type="SAM" id="Phobius"/>
    </source>
</evidence>
<dbReference type="PROSITE" id="PS50076">
    <property type="entry name" value="DNAJ_2"/>
    <property type="match status" value="1"/>
</dbReference>
<dbReference type="EMBL" id="BTSY01000006">
    <property type="protein sequence ID" value="GMT31568.1"/>
    <property type="molecule type" value="Genomic_DNA"/>
</dbReference>
<evidence type="ECO:0000256" key="6">
    <source>
        <dbReference type="SAM" id="MobiDB-lite"/>
    </source>
</evidence>